<comment type="catalytic activity">
    <reaction evidence="1 6">
        <text>beta-D-ribopyranose = beta-D-ribofuranose</text>
        <dbReference type="Rhea" id="RHEA:25432"/>
        <dbReference type="ChEBI" id="CHEBI:27476"/>
        <dbReference type="ChEBI" id="CHEBI:47002"/>
        <dbReference type="EC" id="5.4.99.62"/>
    </reaction>
</comment>
<feature type="binding site" evidence="6">
    <location>
        <position position="98"/>
    </location>
    <ligand>
        <name>substrate</name>
    </ligand>
</feature>
<comment type="pathway">
    <text evidence="6">Carbohydrate metabolism; D-ribose degradation; D-ribose 5-phosphate from beta-D-ribopyranose: step 1/2.</text>
</comment>
<dbReference type="AlphaFoldDB" id="G8LVS6"/>
<evidence type="ECO:0000256" key="5">
    <source>
        <dbReference type="ARBA" id="ARBA00023277"/>
    </source>
</evidence>
<evidence type="ECO:0000313" key="7">
    <source>
        <dbReference type="EMBL" id="AEV67493.1"/>
    </source>
</evidence>
<dbReference type="RefSeq" id="WP_014254121.1">
    <property type="nucleotide sequence ID" value="NC_016627.1"/>
</dbReference>
<feature type="binding site" evidence="6">
    <location>
        <position position="28"/>
    </location>
    <ligand>
        <name>substrate</name>
    </ligand>
</feature>
<name>G8LVS6_ACECE</name>
<dbReference type="HAMAP" id="MF_01661">
    <property type="entry name" value="D_rib_pyranase"/>
    <property type="match status" value="1"/>
</dbReference>
<keyword evidence="4 6" id="KW-0413">Isomerase</keyword>
<dbReference type="OrthoDB" id="9805009at2"/>
<feature type="active site" description="Proton donor" evidence="6">
    <location>
        <position position="20"/>
    </location>
</feature>
<comment type="similarity">
    <text evidence="6">Belongs to the RbsD / FucU family. RbsD subfamily.</text>
</comment>
<comment type="function">
    <text evidence="6">Catalyzes the interconversion of beta-pyran and beta-furan forms of D-ribose.</text>
</comment>
<protein>
    <recommendedName>
        <fullName evidence="2 6">D-ribose pyranase</fullName>
        <ecNumber evidence="2 6">5.4.99.62</ecNumber>
    </recommendedName>
</protein>
<keyword evidence="3 6" id="KW-0963">Cytoplasm</keyword>
<dbReference type="UniPathway" id="UPA00916">
    <property type="reaction ID" value="UER00888"/>
</dbReference>
<dbReference type="eggNOG" id="COG1869">
    <property type="taxonomic scope" value="Bacteria"/>
</dbReference>
<dbReference type="KEGG" id="ccl:Clocl_0793"/>
<proteinExistence type="inferred from homology"/>
<comment type="subunit">
    <text evidence="6">Homodecamer.</text>
</comment>
<dbReference type="InterPro" id="IPR007721">
    <property type="entry name" value="RbsD_FucU"/>
</dbReference>
<dbReference type="GO" id="GO:0062193">
    <property type="term" value="F:D-ribose pyranase activity"/>
    <property type="evidence" value="ECO:0007669"/>
    <property type="project" value="UniProtKB-EC"/>
</dbReference>
<dbReference type="EMBL" id="CP003065">
    <property type="protein sequence ID" value="AEV67493.1"/>
    <property type="molecule type" value="Genomic_DNA"/>
</dbReference>
<evidence type="ECO:0000256" key="3">
    <source>
        <dbReference type="ARBA" id="ARBA00022490"/>
    </source>
</evidence>
<sequence precursor="true">MKKTKVLNSELSAVIASMGHTDTIAIGDAGLPIPDSSKRIDLAVKRNLPPFLDVLETVLCELEVEEVTIASEMIEDNPGLFKKINELFSSIKINLVTHSEFKEMTKNCKAVVRTGECMPYANIILHSGVAFSCEE</sequence>
<dbReference type="PANTHER" id="PTHR37831:SF1">
    <property type="entry name" value="D-RIBOSE PYRANASE"/>
    <property type="match status" value="1"/>
</dbReference>
<dbReference type="HOGENOM" id="CLU_135498_0_0_9"/>
<organism evidence="7 8">
    <name type="scientific">Acetivibrio clariflavus (strain DSM 19732 / NBRC 101661 / EBR45)</name>
    <name type="common">Clostridium clariflavum</name>
    <dbReference type="NCBI Taxonomy" id="720554"/>
    <lineage>
        <taxon>Bacteria</taxon>
        <taxon>Bacillati</taxon>
        <taxon>Bacillota</taxon>
        <taxon>Clostridia</taxon>
        <taxon>Eubacteriales</taxon>
        <taxon>Oscillospiraceae</taxon>
        <taxon>Acetivibrio</taxon>
    </lineage>
</organism>
<dbReference type="EC" id="5.4.99.62" evidence="2 6"/>
<comment type="subcellular location">
    <subcellularLocation>
        <location evidence="6">Cytoplasm</location>
    </subcellularLocation>
</comment>
<evidence type="ECO:0000256" key="1">
    <source>
        <dbReference type="ARBA" id="ARBA00000223"/>
    </source>
</evidence>
<dbReference type="PANTHER" id="PTHR37831">
    <property type="entry name" value="D-RIBOSE PYRANASE"/>
    <property type="match status" value="1"/>
</dbReference>
<dbReference type="GO" id="GO:0019303">
    <property type="term" value="P:D-ribose catabolic process"/>
    <property type="evidence" value="ECO:0007669"/>
    <property type="project" value="UniProtKB-UniRule"/>
</dbReference>
<dbReference type="NCBIfam" id="NF008761">
    <property type="entry name" value="PRK11797.1"/>
    <property type="match status" value="1"/>
</dbReference>
<keyword evidence="8" id="KW-1185">Reference proteome</keyword>
<dbReference type="SUPFAM" id="SSF102546">
    <property type="entry name" value="RbsD-like"/>
    <property type="match status" value="1"/>
</dbReference>
<dbReference type="Pfam" id="PF05025">
    <property type="entry name" value="RbsD_FucU"/>
    <property type="match status" value="1"/>
</dbReference>
<evidence type="ECO:0000256" key="2">
    <source>
        <dbReference type="ARBA" id="ARBA00012862"/>
    </source>
</evidence>
<dbReference type="InterPro" id="IPR023750">
    <property type="entry name" value="RbsD-like_sf"/>
</dbReference>
<dbReference type="Gene3D" id="3.40.1650.10">
    <property type="entry name" value="RbsD-like domain"/>
    <property type="match status" value="1"/>
</dbReference>
<accession>G8LVS6</accession>
<dbReference type="STRING" id="720554.Clocl_0793"/>
<dbReference type="Proteomes" id="UP000005435">
    <property type="component" value="Chromosome"/>
</dbReference>
<gene>
    <name evidence="6" type="primary">rbsD</name>
    <name evidence="7" type="ordered locus">Clocl_0793</name>
</gene>
<evidence type="ECO:0000313" key="8">
    <source>
        <dbReference type="Proteomes" id="UP000005435"/>
    </source>
</evidence>
<evidence type="ECO:0000256" key="4">
    <source>
        <dbReference type="ARBA" id="ARBA00023235"/>
    </source>
</evidence>
<evidence type="ECO:0000256" key="6">
    <source>
        <dbReference type="HAMAP-Rule" id="MF_01661"/>
    </source>
</evidence>
<keyword evidence="5 6" id="KW-0119">Carbohydrate metabolism</keyword>
<reference evidence="8" key="1">
    <citation type="submission" date="2011-12" db="EMBL/GenBank/DDBJ databases">
        <title>Complete sequence of Clostridium clariflavum DSM 19732.</title>
        <authorList>
            <consortium name="US DOE Joint Genome Institute"/>
            <person name="Lucas S."/>
            <person name="Han J."/>
            <person name="Lapidus A."/>
            <person name="Cheng J.-F."/>
            <person name="Goodwin L."/>
            <person name="Pitluck S."/>
            <person name="Peters L."/>
            <person name="Teshima H."/>
            <person name="Detter J.C."/>
            <person name="Han C."/>
            <person name="Tapia R."/>
            <person name="Land M."/>
            <person name="Hauser L."/>
            <person name="Kyrpides N."/>
            <person name="Ivanova N."/>
            <person name="Pagani I."/>
            <person name="Kitzmiller T."/>
            <person name="Lynd L."/>
            <person name="Izquierdo J."/>
            <person name="Woyke T."/>
        </authorList>
    </citation>
    <scope>NUCLEOTIDE SEQUENCE [LARGE SCALE GENOMIC DNA]</scope>
    <source>
        <strain evidence="8">DSM 19732 / NBRC 101661 / EBR45</strain>
    </source>
</reference>
<dbReference type="GO" id="GO:0016872">
    <property type="term" value="F:intramolecular lyase activity"/>
    <property type="evidence" value="ECO:0007669"/>
    <property type="project" value="UniProtKB-UniRule"/>
</dbReference>
<dbReference type="GO" id="GO:0005829">
    <property type="term" value="C:cytosol"/>
    <property type="evidence" value="ECO:0007669"/>
    <property type="project" value="TreeGrafter"/>
</dbReference>
<feature type="binding site" evidence="6">
    <location>
        <begin position="120"/>
        <end position="122"/>
    </location>
    <ligand>
        <name>substrate</name>
    </ligand>
</feature>
<dbReference type="GO" id="GO:0048029">
    <property type="term" value="F:monosaccharide binding"/>
    <property type="evidence" value="ECO:0007669"/>
    <property type="project" value="InterPro"/>
</dbReference>
<reference evidence="7 8" key="2">
    <citation type="journal article" date="2012" name="Stand. Genomic Sci.">
        <title>Complete Genome Sequence of Clostridium clariflavum DSM 19732.</title>
        <authorList>
            <person name="Izquierdo J.A."/>
            <person name="Goodwin L."/>
            <person name="Davenport K.W."/>
            <person name="Teshima H."/>
            <person name="Bruce D."/>
            <person name="Detter C."/>
            <person name="Tapia R."/>
            <person name="Han S."/>
            <person name="Land M."/>
            <person name="Hauser L."/>
            <person name="Jeffries C.D."/>
            <person name="Han J."/>
            <person name="Pitluck S."/>
            <person name="Nolan M."/>
            <person name="Chen A."/>
            <person name="Huntemann M."/>
            <person name="Mavromatis K."/>
            <person name="Mikhailova N."/>
            <person name="Liolios K."/>
            <person name="Woyke T."/>
            <person name="Lynd L.R."/>
        </authorList>
    </citation>
    <scope>NUCLEOTIDE SEQUENCE [LARGE SCALE GENOMIC DNA]</scope>
    <source>
        <strain evidence="8">DSM 19732 / NBRC 101661 / EBR45</strain>
    </source>
</reference>
<dbReference type="InterPro" id="IPR023064">
    <property type="entry name" value="D-ribose_pyranase"/>
</dbReference>